<dbReference type="EMBL" id="APND01000002">
    <property type="protein sequence ID" value="MES1929316.1"/>
    <property type="molecule type" value="Genomic_DNA"/>
</dbReference>
<evidence type="ECO:0000313" key="5">
    <source>
        <dbReference type="Proteomes" id="UP001460888"/>
    </source>
</evidence>
<dbReference type="InterPro" id="IPR013424">
    <property type="entry name" value="Ice-binding_C"/>
</dbReference>
<keyword evidence="1" id="KW-0812">Transmembrane</keyword>
<accession>A0ABV2B086</accession>
<feature type="chain" id="PRO_5046160870" description="Ice-binding protein C-terminal domain-containing protein" evidence="2">
    <location>
        <begin position="29"/>
        <end position="259"/>
    </location>
</feature>
<proteinExistence type="predicted"/>
<feature type="signal peptide" evidence="2">
    <location>
        <begin position="1"/>
        <end position="28"/>
    </location>
</feature>
<comment type="caution">
    <text evidence="4">The sequence shown here is derived from an EMBL/GenBank/DDBJ whole genome shotgun (WGS) entry which is preliminary data.</text>
</comment>
<feature type="domain" description="Ice-binding protein C-terminal" evidence="3">
    <location>
        <begin position="231"/>
        <end position="256"/>
    </location>
</feature>
<keyword evidence="5" id="KW-1185">Reference proteome</keyword>
<evidence type="ECO:0000313" key="4">
    <source>
        <dbReference type="EMBL" id="MES1929316.1"/>
    </source>
</evidence>
<evidence type="ECO:0000256" key="1">
    <source>
        <dbReference type="SAM" id="Phobius"/>
    </source>
</evidence>
<evidence type="ECO:0000256" key="2">
    <source>
        <dbReference type="SAM" id="SignalP"/>
    </source>
</evidence>
<keyword evidence="2" id="KW-0732">Signal</keyword>
<dbReference type="Pfam" id="PF07589">
    <property type="entry name" value="PEP-CTERM"/>
    <property type="match status" value="1"/>
</dbReference>
<name>A0ABV2B086_9GAMM</name>
<keyword evidence="1" id="KW-1133">Transmembrane helix</keyword>
<organism evidence="4 5">
    <name type="scientific">Salinisphaera dokdonensis CL-ES53</name>
    <dbReference type="NCBI Taxonomy" id="1304272"/>
    <lineage>
        <taxon>Bacteria</taxon>
        <taxon>Pseudomonadati</taxon>
        <taxon>Pseudomonadota</taxon>
        <taxon>Gammaproteobacteria</taxon>
        <taxon>Salinisphaerales</taxon>
        <taxon>Salinisphaeraceae</taxon>
        <taxon>Salinisphaera</taxon>
    </lineage>
</organism>
<evidence type="ECO:0000259" key="3">
    <source>
        <dbReference type="Pfam" id="PF07589"/>
    </source>
</evidence>
<protein>
    <recommendedName>
        <fullName evidence="3">Ice-binding protein C-terminal domain-containing protein</fullName>
    </recommendedName>
</protein>
<reference evidence="4 5" key="1">
    <citation type="submission" date="2013-03" db="EMBL/GenBank/DDBJ databases">
        <title>Salinisphaera dokdonensis CL-ES53 Genome Sequencing.</title>
        <authorList>
            <person name="Li C."/>
            <person name="Lai Q."/>
            <person name="Shao Z."/>
        </authorList>
    </citation>
    <scope>NUCLEOTIDE SEQUENCE [LARGE SCALE GENOMIC DNA]</scope>
    <source>
        <strain evidence="4 5">CL-ES53</strain>
    </source>
</reference>
<dbReference type="NCBIfam" id="TIGR02595">
    <property type="entry name" value="PEP_CTERM"/>
    <property type="match status" value="1"/>
</dbReference>
<feature type="transmembrane region" description="Helical" evidence="1">
    <location>
        <begin position="236"/>
        <end position="253"/>
    </location>
</feature>
<keyword evidence="1" id="KW-0472">Membrane</keyword>
<dbReference type="Proteomes" id="UP001460888">
    <property type="component" value="Unassembled WGS sequence"/>
</dbReference>
<sequence length="259" mass="26867">MTNSGIRYLAGSALALVLSAGAAVTAQAAAITPQFDTFGELNDSTGDNVEFGGDGIPNDAVSITRIENNGNNITLGLTATPRGSTAPPVTNDGAGTFFADPGSSEPTGDQNRSLWNFSFFSEVYGGNGSLADYSFDLLYDFDPAGGTDEGEHGLFNAGAFAASTSVAQGSQNLGFDYLSGDPFLDRAPSFTPFDPTVAGLYTFSLRAFDMNSALLGESAIRVNVGNVAMNDVPEPSSLALLGLGLFGVGFVAMSRRRHR</sequence>
<gene>
    <name evidence="4" type="ORF">SADO_08667</name>
</gene>